<dbReference type="EMBL" id="CP031422">
    <property type="protein sequence ID" value="AZS38903.1"/>
    <property type="molecule type" value="Genomic_DNA"/>
</dbReference>
<proteinExistence type="predicted"/>
<name>A0A3S9WFR8_9MICO</name>
<keyword evidence="1" id="KW-0732">Signal</keyword>
<protein>
    <recommendedName>
        <fullName evidence="4">DUF11 domain-containing protein</fullName>
    </recommendedName>
</protein>
<dbReference type="KEGG" id="moy:CVS54_00200"/>
<accession>A0A3S9WFR8</accession>
<organism evidence="2 3">
    <name type="scientific">Microbacterium oxydans</name>
    <dbReference type="NCBI Taxonomy" id="82380"/>
    <lineage>
        <taxon>Bacteria</taxon>
        <taxon>Bacillati</taxon>
        <taxon>Actinomycetota</taxon>
        <taxon>Actinomycetes</taxon>
        <taxon>Micrococcales</taxon>
        <taxon>Microbacteriaceae</taxon>
        <taxon>Microbacterium</taxon>
    </lineage>
</organism>
<feature type="signal peptide" evidence="1">
    <location>
        <begin position="1"/>
        <end position="28"/>
    </location>
</feature>
<evidence type="ECO:0008006" key="4">
    <source>
        <dbReference type="Google" id="ProtNLM"/>
    </source>
</evidence>
<dbReference type="Proteomes" id="UP000274841">
    <property type="component" value="Chromosome"/>
</dbReference>
<evidence type="ECO:0000313" key="2">
    <source>
        <dbReference type="EMBL" id="AZS38903.1"/>
    </source>
</evidence>
<sequence>MSRKITATLLASASILAAGVALAPSASADTIPDTAAPIVTISDGVDSVQRGETVRLTMTVKNTTDISQVYDVTGMLPDGFTAVKATDLPAGVSSPYYIAPSYAHAFVKVAPGQTRTVAFDAKATADAPEGTASFEALSKSMTTSYADLAFATPDVDQVR</sequence>
<reference evidence="2 3" key="1">
    <citation type="submission" date="2018-08" db="EMBL/GenBank/DDBJ databases">
        <title>Microbacterium oxydans strain HG3.</title>
        <authorList>
            <person name="ORTET P."/>
        </authorList>
    </citation>
    <scope>NUCLEOTIDE SEQUENCE [LARGE SCALE GENOMIC DNA]</scope>
    <source>
        <strain evidence="2 3">HG3</strain>
    </source>
</reference>
<dbReference type="AlphaFoldDB" id="A0A3S9WFR8"/>
<dbReference type="RefSeq" id="WP_127011519.1">
    <property type="nucleotide sequence ID" value="NZ_CP031422.1"/>
</dbReference>
<evidence type="ECO:0000313" key="3">
    <source>
        <dbReference type="Proteomes" id="UP000274841"/>
    </source>
</evidence>
<feature type="chain" id="PRO_5019009663" description="DUF11 domain-containing protein" evidence="1">
    <location>
        <begin position="29"/>
        <end position="159"/>
    </location>
</feature>
<gene>
    <name evidence="2" type="ORF">CVS54_00200</name>
</gene>
<evidence type="ECO:0000256" key="1">
    <source>
        <dbReference type="SAM" id="SignalP"/>
    </source>
</evidence>